<accession>T0ZU59</accession>
<reference evidence="1" key="1">
    <citation type="submission" date="2013-08" db="EMBL/GenBank/DDBJ databases">
        <authorList>
            <person name="Mendez C."/>
            <person name="Richter M."/>
            <person name="Ferrer M."/>
            <person name="Sanchez J."/>
        </authorList>
    </citation>
    <scope>NUCLEOTIDE SEQUENCE</scope>
</reference>
<evidence type="ECO:0000313" key="1">
    <source>
        <dbReference type="EMBL" id="EQD48092.1"/>
    </source>
</evidence>
<protein>
    <submittedName>
        <fullName evidence="1">Uncharacterized protein</fullName>
    </submittedName>
</protein>
<comment type="caution">
    <text evidence="1">The sequence shown here is derived from an EMBL/GenBank/DDBJ whole genome shotgun (WGS) entry which is preliminary data.</text>
</comment>
<dbReference type="AlphaFoldDB" id="T0ZU59"/>
<sequence length="119" mass="13173">MGKGDNEKAIDAWVLQGSGSKLDLKAPSLVKGKRAHLILRQDGNLNAGHSSRVRSGLWTGGFQHFSSFNLAVMSGQQSCKKYVRRPWYIYRDYEGLSRIDFVPPDAMSACIALESNGQK</sequence>
<gene>
    <name evidence="1" type="ORF">B2A_08135</name>
</gene>
<reference evidence="1" key="2">
    <citation type="journal article" date="2014" name="ISME J.">
        <title>Microbial stratification in low pH oxic and suboxic macroscopic growths along an acid mine drainage.</title>
        <authorList>
            <person name="Mendez-Garcia C."/>
            <person name="Mesa V."/>
            <person name="Sprenger R.R."/>
            <person name="Richter M."/>
            <person name="Diez M.S."/>
            <person name="Solano J."/>
            <person name="Bargiela R."/>
            <person name="Golyshina O.V."/>
            <person name="Manteca A."/>
            <person name="Ramos J.L."/>
            <person name="Gallego J.R."/>
            <person name="Llorente I."/>
            <person name="Martins Dos Santos V.A."/>
            <person name="Jensen O.N."/>
            <person name="Pelaez A.I."/>
            <person name="Sanchez J."/>
            <person name="Ferrer M."/>
        </authorList>
    </citation>
    <scope>NUCLEOTIDE SEQUENCE</scope>
</reference>
<organism evidence="1">
    <name type="scientific">mine drainage metagenome</name>
    <dbReference type="NCBI Taxonomy" id="410659"/>
    <lineage>
        <taxon>unclassified sequences</taxon>
        <taxon>metagenomes</taxon>
        <taxon>ecological metagenomes</taxon>
    </lineage>
</organism>
<dbReference type="EMBL" id="AUZZ01005848">
    <property type="protein sequence ID" value="EQD48092.1"/>
    <property type="molecule type" value="Genomic_DNA"/>
</dbReference>
<feature type="non-terminal residue" evidence="1">
    <location>
        <position position="119"/>
    </location>
</feature>
<name>T0ZU59_9ZZZZ</name>
<proteinExistence type="predicted"/>